<dbReference type="HAMAP" id="MF_01902">
    <property type="entry name" value="DNApol_error_prone"/>
    <property type="match status" value="1"/>
</dbReference>
<dbReference type="EC" id="2.7.7.7" evidence="9"/>
<dbReference type="Pfam" id="PF02811">
    <property type="entry name" value="PHP"/>
    <property type="match status" value="1"/>
</dbReference>
<dbReference type="RefSeq" id="WP_184797440.1">
    <property type="nucleotide sequence ID" value="NZ_JACIIZ010000002.1"/>
</dbReference>
<comment type="function">
    <text evidence="9">DNA polymerase involved in damage-induced mutagenesis and translesion synthesis (TLS). It is not the major replicative DNA polymerase.</text>
</comment>
<evidence type="ECO:0000256" key="2">
    <source>
        <dbReference type="ARBA" id="ARBA00022679"/>
    </source>
</evidence>
<gene>
    <name evidence="9" type="primary">dnaE2</name>
    <name evidence="11" type="ORF">FHS74_000661</name>
</gene>
<evidence type="ECO:0000313" key="12">
    <source>
        <dbReference type="Proteomes" id="UP000539175"/>
    </source>
</evidence>
<proteinExistence type="inferred from homology"/>
<dbReference type="CDD" id="cd04485">
    <property type="entry name" value="DnaE_OBF"/>
    <property type="match status" value="1"/>
</dbReference>
<dbReference type="CDD" id="cd07434">
    <property type="entry name" value="PHP_PolIIIA_DnaE2"/>
    <property type="match status" value="1"/>
</dbReference>
<evidence type="ECO:0000256" key="7">
    <source>
        <dbReference type="ARBA" id="ARBA00023204"/>
    </source>
</evidence>
<dbReference type="Pfam" id="PF07733">
    <property type="entry name" value="DNA_pol3_alpha"/>
    <property type="match status" value="1"/>
</dbReference>
<dbReference type="GO" id="GO:0008408">
    <property type="term" value="F:3'-5' exonuclease activity"/>
    <property type="evidence" value="ECO:0007669"/>
    <property type="project" value="InterPro"/>
</dbReference>
<dbReference type="NCBIfam" id="NF004225">
    <property type="entry name" value="PRK05672.1"/>
    <property type="match status" value="1"/>
</dbReference>
<sequence>MNNYSELQVASNFSFLRGASRANELVLAAKALGHQAMALTDRNSLAGVVQAHAAARDQDFRLVVGARLDLTDGPSLLCWPTDRAAYGRLSTLLTVGMRRAPKGQCLLTRADVEAHAAGQMMAVVPPDGLAGGGETAFVADLADYRRRFGRTLSLCLTHRYQGDDARRLDRLAALAEAHGLSPLATNDVHYHHPGRRALQDVLTCIREHCTIQTAGWRLAANAERHLKPPEEMARLFHRHPRALARIRDIVAACTFSISELRADYLYPSEVTGGETPQGRLARLTAAGAAWRYPRERYPEGVPQDVQKQIDKELALIGELGYASYFLTVYEIVRFANEQGILCQGRGSAANSAVCYCLGITSIDPVNTGLLFERFISTARKEPPDIDVDFEHERREEVIQHIYGKYGRDHAAIAATVICYRSRGAVRDVGKAMGLSQDAVGQLSAMISGWGSGTPEEERAREAGLDPDDPLLRQVLDLTGQISKFPRHLSQHVGGFVITPKPLATFCPIMNAAMDKRQNIEWDKDDLDAAGLMKVDVLGLGMLSCLRRAFNLLRDHYGRDLDLATVPAEDEETYDMLCRADTLGVFQVESRAQMSMLPRLRPRKFYDLVVQVAIVRPGPIQGGMVHPYLRRRQGLEPVDYPSEALKKVLEKTLGVPLFQEQAMQIAIVGAGFTGAEADALRRAMASFRKLGDIETFGEKFRQGMLKNGYTEEFAERCFNQIKGFSTYGFPESHAASFALLVYASAWIKCHYPDVFACALLNSLPMGFYAPAQIVRDAREHDVVVWPPDVNHSDWDSRLEPPARGQRFQALRLGLRLAKGLSEAAVRPLLEARGHDPYASPHDLWRRARLDPRTLELLAEADAFQSMGLDRRQALWAVSALREAPPPLLDLANAGLEDGTGDPWSEEPSLATLPAMTLGEHLVEDYTRLSLSLKRHPMSLVRDAVVARMASVDAGLDKVARRRYPLLRMDKLDEAADGARVALAGLVLVRQRPGSSKGVIFVTLEDETGIANLVLMPDIFTAFRRHILGSRLLLCLGRVERVVAPTQDKGPEATPVIHIRAERLVDYSDLLSRLDEPTGTAIPRRADATFPDGRNFR</sequence>
<keyword evidence="5 9" id="KW-0227">DNA damage</keyword>
<dbReference type="NCBIfam" id="TIGR00594">
    <property type="entry name" value="polc"/>
    <property type="match status" value="1"/>
</dbReference>
<dbReference type="InterPro" id="IPR016195">
    <property type="entry name" value="Pol/histidinol_Pase-like"/>
</dbReference>
<feature type="domain" description="Polymerase/histidinol phosphatase N-terminal" evidence="10">
    <location>
        <begin position="5"/>
        <end position="72"/>
    </location>
</feature>
<dbReference type="Pfam" id="PF14579">
    <property type="entry name" value="HHH_6"/>
    <property type="match status" value="1"/>
</dbReference>
<dbReference type="InterPro" id="IPR004805">
    <property type="entry name" value="DnaE2/DnaE/PolC"/>
</dbReference>
<keyword evidence="1 9" id="KW-0963">Cytoplasm</keyword>
<dbReference type="AlphaFoldDB" id="A0A7X0AW14"/>
<dbReference type="Pfam" id="PF17657">
    <property type="entry name" value="DNA_pol3_finger"/>
    <property type="match status" value="1"/>
</dbReference>
<dbReference type="SMART" id="SM00481">
    <property type="entry name" value="POLIIIAc"/>
    <property type="match status" value="1"/>
</dbReference>
<dbReference type="EMBL" id="JACIIZ010000002">
    <property type="protein sequence ID" value="MBB6250120.1"/>
    <property type="molecule type" value="Genomic_DNA"/>
</dbReference>
<comment type="catalytic activity">
    <reaction evidence="8 9">
        <text>DNA(n) + a 2'-deoxyribonucleoside 5'-triphosphate = DNA(n+1) + diphosphate</text>
        <dbReference type="Rhea" id="RHEA:22508"/>
        <dbReference type="Rhea" id="RHEA-COMP:17339"/>
        <dbReference type="Rhea" id="RHEA-COMP:17340"/>
        <dbReference type="ChEBI" id="CHEBI:33019"/>
        <dbReference type="ChEBI" id="CHEBI:61560"/>
        <dbReference type="ChEBI" id="CHEBI:173112"/>
        <dbReference type="EC" id="2.7.7.7"/>
    </reaction>
</comment>
<evidence type="ECO:0000256" key="9">
    <source>
        <dbReference type="HAMAP-Rule" id="MF_01902"/>
    </source>
</evidence>
<keyword evidence="7 9" id="KW-0234">DNA repair</keyword>
<dbReference type="PANTHER" id="PTHR32294:SF4">
    <property type="entry name" value="ERROR-PRONE DNA POLYMERASE"/>
    <property type="match status" value="1"/>
</dbReference>
<evidence type="ECO:0000256" key="4">
    <source>
        <dbReference type="ARBA" id="ARBA00022705"/>
    </source>
</evidence>
<keyword evidence="4 9" id="KW-0235">DNA replication</keyword>
<keyword evidence="12" id="KW-1185">Reference proteome</keyword>
<keyword evidence="3 9" id="KW-0548">Nucleotidyltransferase</keyword>
<dbReference type="InterPro" id="IPR004013">
    <property type="entry name" value="PHP_dom"/>
</dbReference>
<dbReference type="InterPro" id="IPR011708">
    <property type="entry name" value="DNA_pol3_alpha_NTPase_dom"/>
</dbReference>
<dbReference type="InterPro" id="IPR003141">
    <property type="entry name" value="Pol/His_phosphatase_N"/>
</dbReference>
<evidence type="ECO:0000259" key="10">
    <source>
        <dbReference type="SMART" id="SM00481"/>
    </source>
</evidence>
<dbReference type="PANTHER" id="PTHR32294">
    <property type="entry name" value="DNA POLYMERASE III SUBUNIT ALPHA"/>
    <property type="match status" value="1"/>
</dbReference>
<evidence type="ECO:0000256" key="8">
    <source>
        <dbReference type="ARBA" id="ARBA00049244"/>
    </source>
</evidence>
<evidence type="ECO:0000256" key="5">
    <source>
        <dbReference type="ARBA" id="ARBA00022763"/>
    </source>
</evidence>
<dbReference type="InterPro" id="IPR040982">
    <property type="entry name" value="DNA_pol3_finger"/>
</dbReference>
<evidence type="ECO:0000256" key="6">
    <source>
        <dbReference type="ARBA" id="ARBA00022932"/>
    </source>
</evidence>
<dbReference type="GO" id="GO:0006281">
    <property type="term" value="P:DNA repair"/>
    <property type="evidence" value="ECO:0007669"/>
    <property type="project" value="UniProtKB-UniRule"/>
</dbReference>
<dbReference type="Gene3D" id="1.10.150.870">
    <property type="match status" value="1"/>
</dbReference>
<dbReference type="Gene3D" id="3.20.20.140">
    <property type="entry name" value="Metal-dependent hydrolases"/>
    <property type="match status" value="1"/>
</dbReference>
<dbReference type="GO" id="GO:0003887">
    <property type="term" value="F:DNA-directed DNA polymerase activity"/>
    <property type="evidence" value="ECO:0007669"/>
    <property type="project" value="UniProtKB-UniRule"/>
</dbReference>
<dbReference type="Proteomes" id="UP000539175">
    <property type="component" value="Unassembled WGS sequence"/>
</dbReference>
<evidence type="ECO:0000256" key="1">
    <source>
        <dbReference type="ARBA" id="ARBA00022490"/>
    </source>
</evidence>
<dbReference type="InterPro" id="IPR029460">
    <property type="entry name" value="DNAPol_HHH"/>
</dbReference>
<comment type="caution">
    <text evidence="11">The sequence shown here is derived from an EMBL/GenBank/DDBJ whole genome shotgun (WGS) entry which is preliminary data.</text>
</comment>
<accession>A0A7X0AW14</accession>
<protein>
    <recommendedName>
        <fullName evidence="9">Error-prone DNA polymerase</fullName>
        <ecNumber evidence="9">2.7.7.7</ecNumber>
    </recommendedName>
</protein>
<organism evidence="11 12">
    <name type="scientific">Nitrospirillum iridis</name>
    <dbReference type="NCBI Taxonomy" id="765888"/>
    <lineage>
        <taxon>Bacteria</taxon>
        <taxon>Pseudomonadati</taxon>
        <taxon>Pseudomonadota</taxon>
        <taxon>Alphaproteobacteria</taxon>
        <taxon>Rhodospirillales</taxon>
        <taxon>Azospirillaceae</taxon>
        <taxon>Nitrospirillum</taxon>
    </lineage>
</organism>
<dbReference type="GO" id="GO:0005737">
    <property type="term" value="C:cytoplasm"/>
    <property type="evidence" value="ECO:0007669"/>
    <property type="project" value="UniProtKB-SubCell"/>
</dbReference>
<reference evidence="11 12" key="1">
    <citation type="submission" date="2020-08" db="EMBL/GenBank/DDBJ databases">
        <title>Genomic Encyclopedia of Type Strains, Phase IV (KMG-IV): sequencing the most valuable type-strain genomes for metagenomic binning, comparative biology and taxonomic classification.</title>
        <authorList>
            <person name="Goeker M."/>
        </authorList>
    </citation>
    <scope>NUCLEOTIDE SEQUENCE [LARGE SCALE GENOMIC DNA]</scope>
    <source>
        <strain evidence="11 12">DSM 22198</strain>
    </source>
</reference>
<keyword evidence="6 9" id="KW-0239">DNA-directed DNA polymerase</keyword>
<evidence type="ECO:0000313" key="11">
    <source>
        <dbReference type="EMBL" id="MBB6250120.1"/>
    </source>
</evidence>
<keyword evidence="2 9" id="KW-0808">Transferase</keyword>
<dbReference type="SUPFAM" id="SSF89550">
    <property type="entry name" value="PHP domain-like"/>
    <property type="match status" value="1"/>
</dbReference>
<dbReference type="GO" id="GO:0006260">
    <property type="term" value="P:DNA replication"/>
    <property type="evidence" value="ECO:0007669"/>
    <property type="project" value="UniProtKB-KW"/>
</dbReference>
<evidence type="ECO:0000256" key="3">
    <source>
        <dbReference type="ARBA" id="ARBA00022695"/>
    </source>
</evidence>
<comment type="similarity">
    <text evidence="9">Belongs to the DNA polymerase type-C family. DnaE2 subfamily.</text>
</comment>
<comment type="subcellular location">
    <subcellularLocation>
        <location evidence="9">Cytoplasm</location>
    </subcellularLocation>
</comment>
<dbReference type="InterPro" id="IPR023073">
    <property type="entry name" value="DnaE2"/>
</dbReference>
<name>A0A7X0AW14_9PROT</name>